<dbReference type="InterPro" id="IPR010920">
    <property type="entry name" value="LSM_dom_sf"/>
</dbReference>
<dbReference type="OrthoDB" id="10263346at2759"/>
<gene>
    <name evidence="6" type="primary">LSM1</name>
    <name evidence="9" type="ORF">BKA67DRAFT_582382</name>
</gene>
<evidence type="ECO:0000256" key="3">
    <source>
        <dbReference type="ARBA" id="ARBA00022664"/>
    </source>
</evidence>
<evidence type="ECO:0000256" key="5">
    <source>
        <dbReference type="ARBA" id="ARBA00023274"/>
    </source>
</evidence>
<organism evidence="9 10">
    <name type="scientific">Truncatella angustata</name>
    <dbReference type="NCBI Taxonomy" id="152316"/>
    <lineage>
        <taxon>Eukaryota</taxon>
        <taxon>Fungi</taxon>
        <taxon>Dikarya</taxon>
        <taxon>Ascomycota</taxon>
        <taxon>Pezizomycotina</taxon>
        <taxon>Sordariomycetes</taxon>
        <taxon>Xylariomycetidae</taxon>
        <taxon>Amphisphaeriales</taxon>
        <taxon>Sporocadaceae</taxon>
        <taxon>Truncatella</taxon>
    </lineage>
</organism>
<keyword evidence="10" id="KW-1185">Reference proteome</keyword>
<dbReference type="PANTHER" id="PTHR15588">
    <property type="entry name" value="LSM1"/>
    <property type="match status" value="1"/>
</dbReference>
<comment type="similarity">
    <text evidence="1 6">Belongs to the snRNP Sm proteins family.</text>
</comment>
<comment type="caution">
    <text evidence="9">The sequence shown here is derived from an EMBL/GenBank/DDBJ whole genome shotgun (WGS) entry which is preliminary data.</text>
</comment>
<protein>
    <recommendedName>
        <fullName evidence="6">U6 snRNA-associated Sm-like protein LSm1</fullName>
    </recommendedName>
</protein>
<dbReference type="GO" id="GO:0000932">
    <property type="term" value="C:P-body"/>
    <property type="evidence" value="ECO:0007669"/>
    <property type="project" value="UniProtKB-SubCell"/>
</dbReference>
<evidence type="ECO:0000256" key="1">
    <source>
        <dbReference type="ARBA" id="ARBA00006850"/>
    </source>
</evidence>
<dbReference type="CDD" id="cd01728">
    <property type="entry name" value="LSm1"/>
    <property type="match status" value="1"/>
</dbReference>
<feature type="region of interest" description="Disordered" evidence="7">
    <location>
        <begin position="1"/>
        <end position="43"/>
    </location>
</feature>
<dbReference type="PROSITE" id="PS52002">
    <property type="entry name" value="SM"/>
    <property type="match status" value="1"/>
</dbReference>
<dbReference type="Proteomes" id="UP000758603">
    <property type="component" value="Unassembled WGS sequence"/>
</dbReference>
<feature type="domain" description="Sm" evidence="8">
    <location>
        <begin position="48"/>
        <end position="134"/>
    </location>
</feature>
<evidence type="ECO:0000256" key="4">
    <source>
        <dbReference type="ARBA" id="ARBA00022884"/>
    </source>
</evidence>
<evidence type="ECO:0000259" key="8">
    <source>
        <dbReference type="PROSITE" id="PS52002"/>
    </source>
</evidence>
<comment type="function">
    <text evidence="6">Component of the cytoplasmic LSM1-LSM7 complex which is involved in mRNA degradation.</text>
</comment>
<comment type="subunit">
    <text evidence="6">Component of the heptameric LSM1-LSM7 complex that forms a seven-membered ring structure with a donut shape.</text>
</comment>
<reference evidence="9" key="1">
    <citation type="journal article" date="2021" name="Nat. Commun.">
        <title>Genetic determinants of endophytism in the Arabidopsis root mycobiome.</title>
        <authorList>
            <person name="Mesny F."/>
            <person name="Miyauchi S."/>
            <person name="Thiergart T."/>
            <person name="Pickel B."/>
            <person name="Atanasova L."/>
            <person name="Karlsson M."/>
            <person name="Huettel B."/>
            <person name="Barry K.W."/>
            <person name="Haridas S."/>
            <person name="Chen C."/>
            <person name="Bauer D."/>
            <person name="Andreopoulos W."/>
            <person name="Pangilinan J."/>
            <person name="LaButti K."/>
            <person name="Riley R."/>
            <person name="Lipzen A."/>
            <person name="Clum A."/>
            <person name="Drula E."/>
            <person name="Henrissat B."/>
            <person name="Kohler A."/>
            <person name="Grigoriev I.V."/>
            <person name="Martin F.M."/>
            <person name="Hacquard S."/>
        </authorList>
    </citation>
    <scope>NUCLEOTIDE SEQUENCE</scope>
    <source>
        <strain evidence="9">MPI-SDFR-AT-0073</strain>
    </source>
</reference>
<keyword evidence="4 6" id="KW-0694">RNA-binding</keyword>
<keyword evidence="3 6" id="KW-0507">mRNA processing</keyword>
<evidence type="ECO:0000256" key="2">
    <source>
        <dbReference type="ARBA" id="ARBA00022490"/>
    </source>
</evidence>
<evidence type="ECO:0000313" key="10">
    <source>
        <dbReference type="Proteomes" id="UP000758603"/>
    </source>
</evidence>
<evidence type="ECO:0000256" key="6">
    <source>
        <dbReference type="RuleBase" id="RU365047"/>
    </source>
</evidence>
<sequence>MMENLTIHDTPPPGQGTPQGQFAAPGPQTIGGRAPPPQPQQLPPQMFTTAAQLLDLTDKKLLICLRDGRKLTGILRSWDQFANIVLQSTIERTYYSLPDATEESPIKGYFADQKHGIFLVRGENVLLLGEIDLDKDDETPAGFEEREPKEVEQMVKEKKAADKAREKKRLKKLATLGFEGENMGEILL</sequence>
<dbReference type="SUPFAM" id="SSF50182">
    <property type="entry name" value="Sm-like ribonucleoproteins"/>
    <property type="match status" value="1"/>
</dbReference>
<proteinExistence type="inferred from homology"/>
<dbReference type="PANTHER" id="PTHR15588:SF8">
    <property type="entry name" value="U6 SNRNA-ASSOCIATED SM-LIKE PROTEIN LSM1"/>
    <property type="match status" value="1"/>
</dbReference>
<keyword evidence="5 6" id="KW-0687">Ribonucleoprotein</keyword>
<dbReference type="GO" id="GO:1990726">
    <property type="term" value="C:Lsm1-7-Pat1 complex"/>
    <property type="evidence" value="ECO:0007669"/>
    <property type="project" value="TreeGrafter"/>
</dbReference>
<comment type="subcellular location">
    <subcellularLocation>
        <location evidence="6">Cytoplasm</location>
    </subcellularLocation>
    <subcellularLocation>
        <location evidence="6">Cytoplasm</location>
        <location evidence="6">P-body</location>
    </subcellularLocation>
</comment>
<dbReference type="InterPro" id="IPR044642">
    <property type="entry name" value="PTHR15588"/>
</dbReference>
<dbReference type="InterPro" id="IPR001163">
    <property type="entry name" value="Sm_dom_euk/arc"/>
</dbReference>
<dbReference type="GO" id="GO:0000290">
    <property type="term" value="P:deadenylation-dependent decapping of nuclear-transcribed mRNA"/>
    <property type="evidence" value="ECO:0007669"/>
    <property type="project" value="TreeGrafter"/>
</dbReference>
<name>A0A9P8RKM7_9PEZI</name>
<keyword evidence="2 6" id="KW-0963">Cytoplasm</keyword>
<dbReference type="GO" id="GO:1990904">
    <property type="term" value="C:ribonucleoprotein complex"/>
    <property type="evidence" value="ECO:0007669"/>
    <property type="project" value="UniProtKB-KW"/>
</dbReference>
<dbReference type="Pfam" id="PF01423">
    <property type="entry name" value="LSM"/>
    <property type="match status" value="1"/>
</dbReference>
<dbReference type="GO" id="GO:0003729">
    <property type="term" value="F:mRNA binding"/>
    <property type="evidence" value="ECO:0007669"/>
    <property type="project" value="TreeGrafter"/>
</dbReference>
<dbReference type="EMBL" id="JAGPXC010000010">
    <property type="protein sequence ID" value="KAH6645796.1"/>
    <property type="molecule type" value="Genomic_DNA"/>
</dbReference>
<dbReference type="AlphaFoldDB" id="A0A9P8RKM7"/>
<dbReference type="Gene3D" id="2.30.30.100">
    <property type="match status" value="1"/>
</dbReference>
<dbReference type="InterPro" id="IPR047575">
    <property type="entry name" value="Sm"/>
</dbReference>
<accession>A0A9P8RKM7</accession>
<dbReference type="SMART" id="SM00651">
    <property type="entry name" value="Sm"/>
    <property type="match status" value="1"/>
</dbReference>
<evidence type="ECO:0000313" key="9">
    <source>
        <dbReference type="EMBL" id="KAH6645796.1"/>
    </source>
</evidence>
<feature type="compositionally biased region" description="Low complexity" evidence="7">
    <location>
        <begin position="16"/>
        <end position="28"/>
    </location>
</feature>
<dbReference type="GO" id="GO:0006397">
    <property type="term" value="P:mRNA processing"/>
    <property type="evidence" value="ECO:0007669"/>
    <property type="project" value="UniProtKB-UniRule"/>
</dbReference>
<evidence type="ECO:0000256" key="7">
    <source>
        <dbReference type="SAM" id="MobiDB-lite"/>
    </source>
</evidence>
<dbReference type="InterPro" id="IPR034104">
    <property type="entry name" value="Lsm1"/>
</dbReference>